<feature type="region of interest" description="Disordered" evidence="1">
    <location>
        <begin position="93"/>
        <end position="287"/>
    </location>
</feature>
<feature type="compositionally biased region" description="Basic residues" evidence="1">
    <location>
        <begin position="140"/>
        <end position="149"/>
    </location>
</feature>
<feature type="compositionally biased region" description="Polar residues" evidence="1">
    <location>
        <begin position="561"/>
        <end position="572"/>
    </location>
</feature>
<evidence type="ECO:0000256" key="1">
    <source>
        <dbReference type="SAM" id="MobiDB-lite"/>
    </source>
</evidence>
<feature type="compositionally biased region" description="Basic and acidic residues" evidence="1">
    <location>
        <begin position="664"/>
        <end position="684"/>
    </location>
</feature>
<feature type="compositionally biased region" description="Low complexity" evidence="1">
    <location>
        <begin position="538"/>
        <end position="560"/>
    </location>
</feature>
<feature type="region of interest" description="Disordered" evidence="1">
    <location>
        <begin position="448"/>
        <end position="572"/>
    </location>
</feature>
<feature type="region of interest" description="Disordered" evidence="1">
    <location>
        <begin position="623"/>
        <end position="642"/>
    </location>
</feature>
<dbReference type="PROSITE" id="PS50108">
    <property type="entry name" value="CRIB"/>
    <property type="match status" value="1"/>
</dbReference>
<comment type="caution">
    <text evidence="3">The sequence shown here is derived from an EMBL/GenBank/DDBJ whole genome shotgun (WGS) entry which is preliminary data.</text>
</comment>
<feature type="region of interest" description="Disordered" evidence="1">
    <location>
        <begin position="398"/>
        <end position="420"/>
    </location>
</feature>
<dbReference type="EMBL" id="NBII01000008">
    <property type="protein sequence ID" value="PAV16626.1"/>
    <property type="molecule type" value="Genomic_DNA"/>
</dbReference>
<protein>
    <recommendedName>
        <fullName evidence="2">CRIB domain-containing protein</fullName>
    </recommendedName>
</protein>
<name>A0A286UAQ4_9AGAM</name>
<evidence type="ECO:0000259" key="2">
    <source>
        <dbReference type="PROSITE" id="PS50108"/>
    </source>
</evidence>
<reference evidence="3 4" key="1">
    <citation type="journal article" date="2017" name="Mol. Ecol.">
        <title>Comparative and population genomic landscape of Phellinus noxius: A hypervariable fungus causing root rot in trees.</title>
        <authorList>
            <person name="Chung C.L."/>
            <person name="Lee T.J."/>
            <person name="Akiba M."/>
            <person name="Lee H.H."/>
            <person name="Kuo T.H."/>
            <person name="Liu D."/>
            <person name="Ke H.M."/>
            <person name="Yokoi T."/>
            <person name="Roa M.B."/>
            <person name="Lu M.J."/>
            <person name="Chang Y.Y."/>
            <person name="Ann P.J."/>
            <person name="Tsai J.N."/>
            <person name="Chen C.Y."/>
            <person name="Tzean S.S."/>
            <person name="Ota Y."/>
            <person name="Hattori T."/>
            <person name="Sahashi N."/>
            <person name="Liou R.F."/>
            <person name="Kikuchi T."/>
            <person name="Tsai I.J."/>
        </authorList>
    </citation>
    <scope>NUCLEOTIDE SEQUENCE [LARGE SCALE GENOMIC DNA]</scope>
    <source>
        <strain evidence="3 4">FFPRI411160</strain>
    </source>
</reference>
<dbReference type="InParanoid" id="A0A286UAQ4"/>
<gene>
    <name evidence="3" type="ORF">PNOK_0824600</name>
</gene>
<feature type="compositionally biased region" description="Pro residues" evidence="1">
    <location>
        <begin position="154"/>
        <end position="163"/>
    </location>
</feature>
<dbReference type="Proteomes" id="UP000217199">
    <property type="component" value="Unassembled WGS sequence"/>
</dbReference>
<sequence length="823" mass="86160">MAMLTLLSGCTAPQQHHLLDTGGRISREAGGANSPLLLTPCASSSNLDLLKHTAVLSGSSASYTHTLPATSNPPFASASASPEAELSLPSNSAMVAHPTTGSASLSPSRERKEKSRSSSAPSSPTKKRFGLSRSLSRSRSQSRSRTHSHSKSEPSPPVPPVPNQGPSSAASSSWLLINSDTLDNTGSGSMSGSGTDANPSPAPEARKRRRLPSLGLGRGFSFLRRESPSSNSSSSSTSGDTKTKGKEKEKDGEKVSRWAPFSHLAQLGHKRHASASSSKTGKSGLVVGAPSAFKHEFHIGPDGTRKGSSSLVNLSDDQRTIEITVNVVPANHTFTPLPMGIPRTSSSSDRSTSQSHSGSGSHGHGKEGSGYSYTPYSQSHAALARSLSLQRAQAYAKLSQGRDGYLTRSKDDNNSGNVINVTASNGMQVKTEGEKEVKKAKRASLVKRKPVPPLYPEQITPTPIVSISSTTSPVSGRSATTPNSEVGDSKHTPTSVSTPIPEVSKEDEKCDDQPANVETNVEEKHTEVAPEPAPEPAAPASSPSEDSSLSTVPTTTLSSSIPQAEQPQSQLATQQVVANVSSSTTVPAPVPVQIHICPMHHPHTHPHPHAYPIQPPTVPPRRHTLATLGRSGSVSSRPSADIPSIPTIVAPVLASSIPAAQEANKSKTEKDVIREEGAAPREEGTGDNSESATAKKGNDIVKSAQEGEPSVEPSPRPSFASLGSEDGESSESSTTSETAETAESTAMPLTPTDGQRTFASISVLGVGEGVKVPAADGSEQVLVPQMQEEVRVKRRPTPPKRREGVAEETVYFTADEEEAVVEN</sequence>
<feature type="compositionally biased region" description="Low complexity" evidence="1">
    <location>
        <begin position="345"/>
        <end position="359"/>
    </location>
</feature>
<dbReference type="InterPro" id="IPR000095">
    <property type="entry name" value="CRIB_dom"/>
</dbReference>
<feature type="region of interest" description="Disordered" evidence="1">
    <location>
        <begin position="333"/>
        <end position="373"/>
    </location>
</feature>
<keyword evidence="4" id="KW-1185">Reference proteome</keyword>
<evidence type="ECO:0000313" key="4">
    <source>
        <dbReference type="Proteomes" id="UP000217199"/>
    </source>
</evidence>
<dbReference type="AlphaFoldDB" id="A0A286UAQ4"/>
<accession>A0A286UAQ4</accession>
<feature type="compositionally biased region" description="Basic and acidic residues" evidence="1">
    <location>
        <begin position="503"/>
        <end position="512"/>
    </location>
</feature>
<feature type="compositionally biased region" description="Low complexity" evidence="1">
    <location>
        <begin position="459"/>
        <end position="475"/>
    </location>
</feature>
<feature type="compositionally biased region" description="Low complexity" evidence="1">
    <location>
        <begin position="229"/>
        <end position="240"/>
    </location>
</feature>
<feature type="compositionally biased region" description="Polar residues" evidence="1">
    <location>
        <begin position="477"/>
        <end position="498"/>
    </location>
</feature>
<evidence type="ECO:0000313" key="3">
    <source>
        <dbReference type="EMBL" id="PAV16626.1"/>
    </source>
</evidence>
<feature type="compositionally biased region" description="Polar residues" evidence="1">
    <location>
        <begin position="169"/>
        <end position="185"/>
    </location>
</feature>
<feature type="compositionally biased region" description="Basic and acidic residues" evidence="1">
    <location>
        <begin position="241"/>
        <end position="256"/>
    </location>
</feature>
<feature type="region of interest" description="Disordered" evidence="1">
    <location>
        <begin position="660"/>
        <end position="754"/>
    </location>
</feature>
<feature type="domain" description="CRIB" evidence="2">
    <location>
        <begin position="287"/>
        <end position="300"/>
    </location>
</feature>
<feature type="compositionally biased region" description="Low complexity" evidence="1">
    <location>
        <begin position="274"/>
        <end position="284"/>
    </location>
</feature>
<feature type="compositionally biased region" description="Low complexity" evidence="1">
    <location>
        <begin position="730"/>
        <end position="746"/>
    </location>
</feature>
<feature type="compositionally biased region" description="Low complexity" evidence="1">
    <location>
        <begin position="212"/>
        <end position="222"/>
    </location>
</feature>
<organism evidence="3 4">
    <name type="scientific">Pyrrhoderma noxium</name>
    <dbReference type="NCBI Taxonomy" id="2282107"/>
    <lineage>
        <taxon>Eukaryota</taxon>
        <taxon>Fungi</taxon>
        <taxon>Dikarya</taxon>
        <taxon>Basidiomycota</taxon>
        <taxon>Agaricomycotina</taxon>
        <taxon>Agaricomycetes</taxon>
        <taxon>Hymenochaetales</taxon>
        <taxon>Hymenochaetaceae</taxon>
        <taxon>Pyrrhoderma</taxon>
    </lineage>
</organism>
<proteinExistence type="predicted"/>